<gene>
    <name evidence="1" type="ORF">GCM10007384_00790</name>
</gene>
<evidence type="ECO:0000313" key="2">
    <source>
        <dbReference type="Proteomes" id="UP000601108"/>
    </source>
</evidence>
<organism evidence="1 2">
    <name type="scientific">Aquimarina muelleri</name>
    <dbReference type="NCBI Taxonomy" id="279356"/>
    <lineage>
        <taxon>Bacteria</taxon>
        <taxon>Pseudomonadati</taxon>
        <taxon>Bacteroidota</taxon>
        <taxon>Flavobacteriia</taxon>
        <taxon>Flavobacteriales</taxon>
        <taxon>Flavobacteriaceae</taxon>
        <taxon>Aquimarina</taxon>
    </lineage>
</organism>
<comment type="caution">
    <text evidence="1">The sequence shown here is derived from an EMBL/GenBank/DDBJ whole genome shotgun (WGS) entry which is preliminary data.</text>
</comment>
<evidence type="ECO:0000313" key="1">
    <source>
        <dbReference type="EMBL" id="GGX02893.1"/>
    </source>
</evidence>
<dbReference type="AlphaFoldDB" id="A0A918JU00"/>
<dbReference type="Proteomes" id="UP000601108">
    <property type="component" value="Unassembled WGS sequence"/>
</dbReference>
<name>A0A918JU00_9FLAO</name>
<accession>A0A918JU00</accession>
<protein>
    <submittedName>
        <fullName evidence="1">Uncharacterized protein</fullName>
    </submittedName>
</protein>
<proteinExistence type="predicted"/>
<sequence length="352" mass="40747">MEDKNRKKINCIMNIIPQIELAITQGRLLKRLKNTKGTHNYINPIELAIPALLSVSGGPKEIVPYYQNTSDNISDIKVVFKGILYHTANAMLTHNKKLGEMALNHPAIRDKIHVGPLARLTYPEKTTRALGLLFVDTSTYLGLRNKGNMDWDDGTYETAMAISYLWRRVMTDKFKLTQSHNQVHFETRIYLKNLLKKYPDQPFVRFVEERFKMAWYLKNDPQKKEVKNYFSTLSKIKGTDDTSKLWRLLSNSSLIDFGLRYPDPELLQESFENLESDLEQKIIEQPAIQLAKAKMFAQIKDTTSVKKIALKLSKYNSIFYKKESIQLYNIIGDTKKSTLLQKQLLNTQNYGN</sequence>
<dbReference type="EMBL" id="BMWS01000001">
    <property type="protein sequence ID" value="GGX02893.1"/>
    <property type="molecule type" value="Genomic_DNA"/>
</dbReference>
<reference evidence="1 2" key="1">
    <citation type="journal article" date="2014" name="Int. J. Syst. Evol. Microbiol.">
        <title>Complete genome sequence of Corynebacterium casei LMG S-19264T (=DSM 44701T), isolated from a smear-ripened cheese.</title>
        <authorList>
            <consortium name="US DOE Joint Genome Institute (JGI-PGF)"/>
            <person name="Walter F."/>
            <person name="Albersmeier A."/>
            <person name="Kalinowski J."/>
            <person name="Ruckert C."/>
        </authorList>
    </citation>
    <scope>NUCLEOTIDE SEQUENCE [LARGE SCALE GENOMIC DNA]</scope>
    <source>
        <strain evidence="1 2">KCTC 12285</strain>
    </source>
</reference>
<keyword evidence="2" id="KW-1185">Reference proteome</keyword>